<dbReference type="InterPro" id="IPR036856">
    <property type="entry name" value="Ald_Oxase/Xan_DH_a/b_sf"/>
</dbReference>
<dbReference type="Proteomes" id="UP000319449">
    <property type="component" value="Unassembled WGS sequence"/>
</dbReference>
<comment type="cofactor">
    <cofactor evidence="1">
        <name>Mo-molybdopterin cytosine dinucleotide</name>
        <dbReference type="ChEBI" id="CHEBI:71308"/>
    </cofactor>
</comment>
<evidence type="ECO:0000313" key="3">
    <source>
        <dbReference type="EMBL" id="TWJ17034.1"/>
    </source>
</evidence>
<dbReference type="Gene3D" id="3.90.1170.50">
    <property type="entry name" value="Aldehyde oxidase/xanthine dehydrogenase, a/b hammerhead"/>
    <property type="match status" value="1"/>
</dbReference>
<dbReference type="Gene3D" id="3.30.365.10">
    <property type="entry name" value="Aldehyde oxidase/xanthine dehydrogenase, molybdopterin binding domain"/>
    <property type="match status" value="4"/>
</dbReference>
<dbReference type="InterPro" id="IPR046867">
    <property type="entry name" value="AldOxase/xan_DH_MoCoBD2"/>
</dbReference>
<gene>
    <name evidence="3" type="ORF">JN12_03146</name>
</gene>
<sequence length="762" mass="81440">MKTSAFNYVGKSLPRIDGVAKLTGDAQYTDDIHLPGTLVGKLLRSPHAHALIRNIDVSKAEALPGVRGIVLGKEAPICFGILPRAEDENALAIDKVRYVGEPVVGVAAVDERTALEALKLVEVDYELLPALFDPHEAMTREDVKIHKECEVANIERRATLEFGSVEEGFAAADHIREDTFFKAAITHAPIETHVALANYRDGKMTLWSTTQVPHYVHKAISRVLELPMDRVRVIKPTLGGGFGGKGEPFSYEFVACMLSRKCGRPVKIVHTREEVFMSHRGRHPMHMKLRTGVKKDGTITAVEFQNLLDGGSYGSYGLVTLYYSGQLLTLPYILPAYRFDGVRVFTNKPACGALRGHGGVGPRFAFEVHLDRIATDLGIDPVEIRQKNALKPNTMTLNELRITSCGFEECLEKAGKAIGWNERRGKLPRGRGVGIAGGGYVSGANNAIYFNPMPHSSVNISVDRGGGVTVFCGASDIGQGSDTMLALVAGETLGIRPDTIKVISADTDTTPVDLGSYSSRVTFMAGNACRSAALEVRRKIVPIIAEKLGVPEETVQIRDGIASAQGYSDKTLTFAQAVVLAESRGTSIYGSGGYTPPKLGGSYRGAGVGPSPAYSFGAHAAEVEVDEETGVVRVLKLVAAHDLGLALNPLAAEGQVEGAAVNALGEVLLENHDILAGGQHACPSLLEYKIPTMLDVPDVEAILVESVDPEGPFGAKECGEGSLHPSIPAVVNAIYDAVGIWLHDAPITPEAVLAALKKGEQP</sequence>
<dbReference type="PANTHER" id="PTHR11908:SF157">
    <property type="entry name" value="XANTHINE DEHYDROGENASE SUBUNIT D-RELATED"/>
    <property type="match status" value="1"/>
</dbReference>
<evidence type="ECO:0000313" key="4">
    <source>
        <dbReference type="Proteomes" id="UP000319449"/>
    </source>
</evidence>
<organism evidence="3 4">
    <name type="scientific">Geobacter argillaceus</name>
    <dbReference type="NCBI Taxonomy" id="345631"/>
    <lineage>
        <taxon>Bacteria</taxon>
        <taxon>Pseudomonadati</taxon>
        <taxon>Thermodesulfobacteriota</taxon>
        <taxon>Desulfuromonadia</taxon>
        <taxon>Geobacterales</taxon>
        <taxon>Geobacteraceae</taxon>
        <taxon>Geobacter</taxon>
    </lineage>
</organism>
<dbReference type="OrthoDB" id="9775084at2"/>
<dbReference type="EMBL" id="VLLN01000023">
    <property type="protein sequence ID" value="TWJ17034.1"/>
    <property type="molecule type" value="Genomic_DNA"/>
</dbReference>
<dbReference type="FunFam" id="3.30.365.10:FF:000001">
    <property type="entry name" value="Xanthine dehydrogenase oxidase"/>
    <property type="match status" value="1"/>
</dbReference>
<dbReference type="GO" id="GO:0005506">
    <property type="term" value="F:iron ion binding"/>
    <property type="evidence" value="ECO:0007669"/>
    <property type="project" value="InterPro"/>
</dbReference>
<dbReference type="InterPro" id="IPR016208">
    <property type="entry name" value="Ald_Oxase/xanthine_DH-like"/>
</dbReference>
<dbReference type="SMART" id="SM01008">
    <property type="entry name" value="Ald_Xan_dh_C"/>
    <property type="match status" value="1"/>
</dbReference>
<dbReference type="SUPFAM" id="SSF56003">
    <property type="entry name" value="Molybdenum cofactor-binding domain"/>
    <property type="match status" value="1"/>
</dbReference>
<evidence type="ECO:0000259" key="2">
    <source>
        <dbReference type="SMART" id="SM01008"/>
    </source>
</evidence>
<dbReference type="InterPro" id="IPR008274">
    <property type="entry name" value="AldOxase/xan_DH_MoCoBD1"/>
</dbReference>
<dbReference type="Pfam" id="PF20256">
    <property type="entry name" value="MoCoBD_2"/>
    <property type="match status" value="1"/>
</dbReference>
<protein>
    <submittedName>
        <fullName evidence="3">4-hydroxybenzoyl-CoA reductase alpha subunit</fullName>
    </submittedName>
</protein>
<keyword evidence="4" id="KW-1185">Reference proteome</keyword>
<feature type="domain" description="Aldehyde oxidase/xanthine dehydrogenase a/b hammerhead" evidence="2">
    <location>
        <begin position="23"/>
        <end position="129"/>
    </location>
</feature>
<dbReference type="RefSeq" id="WP_145024473.1">
    <property type="nucleotide sequence ID" value="NZ_VLLN01000023.1"/>
</dbReference>
<name>A0A562VGV2_9BACT</name>
<dbReference type="Pfam" id="PF02738">
    <property type="entry name" value="MoCoBD_1"/>
    <property type="match status" value="1"/>
</dbReference>
<dbReference type="InterPro" id="IPR000674">
    <property type="entry name" value="Ald_Oxase/Xan_DH_a/b"/>
</dbReference>
<dbReference type="SUPFAM" id="SSF54665">
    <property type="entry name" value="CO dehydrogenase molybdoprotein N-domain-like"/>
    <property type="match status" value="1"/>
</dbReference>
<dbReference type="Pfam" id="PF01315">
    <property type="entry name" value="Ald_Xan_dh_C"/>
    <property type="match status" value="1"/>
</dbReference>
<dbReference type="AlphaFoldDB" id="A0A562VGV2"/>
<comment type="caution">
    <text evidence="3">The sequence shown here is derived from an EMBL/GenBank/DDBJ whole genome shotgun (WGS) entry which is preliminary data.</text>
</comment>
<reference evidence="3 4" key="1">
    <citation type="submission" date="2019-07" db="EMBL/GenBank/DDBJ databases">
        <title>Genomic Encyclopedia of Archaeal and Bacterial Type Strains, Phase II (KMG-II): from individual species to whole genera.</title>
        <authorList>
            <person name="Goeker M."/>
        </authorList>
    </citation>
    <scope>NUCLEOTIDE SEQUENCE [LARGE SCALE GENOMIC DNA]</scope>
    <source>
        <strain evidence="3 4">ATCC BAA-1139</strain>
    </source>
</reference>
<accession>A0A562VGV2</accession>
<dbReference type="GO" id="GO:0016491">
    <property type="term" value="F:oxidoreductase activity"/>
    <property type="evidence" value="ECO:0007669"/>
    <property type="project" value="InterPro"/>
</dbReference>
<dbReference type="PANTHER" id="PTHR11908">
    <property type="entry name" value="XANTHINE DEHYDROGENASE"/>
    <property type="match status" value="1"/>
</dbReference>
<evidence type="ECO:0000256" key="1">
    <source>
        <dbReference type="ARBA" id="ARBA00053029"/>
    </source>
</evidence>
<dbReference type="InterPro" id="IPR037165">
    <property type="entry name" value="AldOxase/xan_DH_Mopterin-bd_sf"/>
</dbReference>
<proteinExistence type="predicted"/>